<dbReference type="PANTHER" id="PTHR37512:SF1">
    <property type="entry name" value="NADR_TTD14 AAA DOMAIN-CONTAINING PROTEIN"/>
    <property type="match status" value="1"/>
</dbReference>
<dbReference type="SUPFAM" id="SSF52374">
    <property type="entry name" value="Nucleotidylyl transferase"/>
    <property type="match status" value="1"/>
</dbReference>
<evidence type="ECO:0000259" key="1">
    <source>
        <dbReference type="Pfam" id="PF01467"/>
    </source>
</evidence>
<feature type="domain" description="Cytidyltransferase-like" evidence="1">
    <location>
        <begin position="6"/>
        <end position="137"/>
    </location>
</feature>
<dbReference type="InterPro" id="IPR004821">
    <property type="entry name" value="Cyt_trans-like"/>
</dbReference>
<dbReference type="RefSeq" id="WP_379747371.1">
    <property type="nucleotide sequence ID" value="NZ_JBHTCP010000010.1"/>
</dbReference>
<dbReference type="InterPro" id="IPR014729">
    <property type="entry name" value="Rossmann-like_a/b/a_fold"/>
</dbReference>
<dbReference type="InterPro" id="IPR027417">
    <property type="entry name" value="P-loop_NTPase"/>
</dbReference>
<dbReference type="PANTHER" id="PTHR37512">
    <property type="entry name" value="TRIFUNCTIONAL NAD BIOSYNTHESIS/REGULATOR PROTEIN NADR"/>
    <property type="match status" value="1"/>
</dbReference>
<dbReference type="SUPFAM" id="SSF52540">
    <property type="entry name" value="P-loop containing nucleoside triphosphate hydrolases"/>
    <property type="match status" value="1"/>
</dbReference>
<accession>A0ABW2NQZ5</accession>
<evidence type="ECO:0000259" key="2">
    <source>
        <dbReference type="Pfam" id="PF13521"/>
    </source>
</evidence>
<protein>
    <submittedName>
        <fullName evidence="3">AAA family ATPase</fullName>
    </submittedName>
</protein>
<dbReference type="Gene3D" id="3.40.50.620">
    <property type="entry name" value="HUPs"/>
    <property type="match status" value="1"/>
</dbReference>
<dbReference type="InterPro" id="IPR038727">
    <property type="entry name" value="NadR/Ttd14_AAA_dom"/>
</dbReference>
<sequence length="332" mass="39329">MIRGFVLGKFMPLHNGHKHMLDVASANCDMLTILVCSIQSEPIPGKLRYEWVKHEYPHARVIWCNEELPQEPRDEHDEEFWRIWRGIVKKYHPERVHRVFGSEDYVVRLAKEAGNAEPWIVDKARENVRVSGTAVRSKPYENWDFIPDVVKPYYTKRVLITGPESCGKTTISRELAAMFHTNWTPEYAREYIEDEMNNDMANLNAHHMNVFCERHYEQENYAWRNANKVTFSDTSALETYIYSRTMLDAEEAGRVRAKDYLDNGRYDFVILLKPDIPWEEEEQRTYRDRRDEMYELFKQTLEEFQYTYVEAGGIGQERLETCASLVRSMMAE</sequence>
<dbReference type="Pfam" id="PF01467">
    <property type="entry name" value="CTP_transf_like"/>
    <property type="match status" value="1"/>
</dbReference>
<dbReference type="Pfam" id="PF13521">
    <property type="entry name" value="AAA_28"/>
    <property type="match status" value="1"/>
</dbReference>
<keyword evidence="4" id="KW-1185">Reference proteome</keyword>
<dbReference type="EMBL" id="JBHTCP010000010">
    <property type="protein sequence ID" value="MFC7371116.1"/>
    <property type="molecule type" value="Genomic_DNA"/>
</dbReference>
<comment type="caution">
    <text evidence="3">The sequence shown here is derived from an EMBL/GenBank/DDBJ whole genome shotgun (WGS) entry which is preliminary data.</text>
</comment>
<proteinExistence type="predicted"/>
<evidence type="ECO:0000313" key="3">
    <source>
        <dbReference type="EMBL" id="MFC7371116.1"/>
    </source>
</evidence>
<dbReference type="NCBIfam" id="TIGR00125">
    <property type="entry name" value="cyt_tran_rel"/>
    <property type="match status" value="1"/>
</dbReference>
<organism evidence="3 4">
    <name type="scientific">Fictibacillus iocasae</name>
    <dbReference type="NCBI Taxonomy" id="2715437"/>
    <lineage>
        <taxon>Bacteria</taxon>
        <taxon>Bacillati</taxon>
        <taxon>Bacillota</taxon>
        <taxon>Bacilli</taxon>
        <taxon>Bacillales</taxon>
        <taxon>Fictibacillaceae</taxon>
        <taxon>Fictibacillus</taxon>
    </lineage>
</organism>
<gene>
    <name evidence="3" type="ORF">ACFQPF_05455</name>
</gene>
<feature type="domain" description="NadR/Ttd14 AAA" evidence="2">
    <location>
        <begin position="157"/>
        <end position="318"/>
    </location>
</feature>
<name>A0ABW2NQZ5_9BACL</name>
<dbReference type="Proteomes" id="UP001596549">
    <property type="component" value="Unassembled WGS sequence"/>
</dbReference>
<evidence type="ECO:0000313" key="4">
    <source>
        <dbReference type="Proteomes" id="UP001596549"/>
    </source>
</evidence>
<dbReference type="InterPro" id="IPR052735">
    <property type="entry name" value="NAD_biosynth-regulator"/>
</dbReference>
<reference evidence="4" key="1">
    <citation type="journal article" date="2019" name="Int. J. Syst. Evol. Microbiol.">
        <title>The Global Catalogue of Microorganisms (GCM) 10K type strain sequencing project: providing services to taxonomists for standard genome sequencing and annotation.</title>
        <authorList>
            <consortium name="The Broad Institute Genomics Platform"/>
            <consortium name="The Broad Institute Genome Sequencing Center for Infectious Disease"/>
            <person name="Wu L."/>
            <person name="Ma J."/>
        </authorList>
    </citation>
    <scope>NUCLEOTIDE SEQUENCE [LARGE SCALE GENOMIC DNA]</scope>
    <source>
        <strain evidence="4">NBRC 106396</strain>
    </source>
</reference>
<dbReference type="Gene3D" id="3.40.50.300">
    <property type="entry name" value="P-loop containing nucleotide triphosphate hydrolases"/>
    <property type="match status" value="1"/>
</dbReference>